<evidence type="ECO:0000256" key="1">
    <source>
        <dbReference type="PROSITE-ProRule" id="PRU00221"/>
    </source>
</evidence>
<evidence type="ECO:0000313" key="2">
    <source>
        <dbReference type="EMBL" id="CAH2211744.1"/>
    </source>
</evidence>
<accession>A0A8S4QRS1</accession>
<feature type="non-terminal residue" evidence="2">
    <location>
        <position position="1"/>
    </location>
</feature>
<protein>
    <submittedName>
        <fullName evidence="2">Jg3744 protein</fullName>
    </submittedName>
</protein>
<feature type="repeat" description="WD" evidence="1">
    <location>
        <begin position="1"/>
        <end position="24"/>
    </location>
</feature>
<gene>
    <name evidence="2" type="primary">jg3744</name>
    <name evidence="2" type="ORF">PAEG_LOCUS3453</name>
</gene>
<dbReference type="PROSITE" id="PS50082">
    <property type="entry name" value="WD_REPEATS_2"/>
    <property type="match status" value="1"/>
</dbReference>
<organism evidence="2 3">
    <name type="scientific">Pararge aegeria aegeria</name>
    <dbReference type="NCBI Taxonomy" id="348720"/>
    <lineage>
        <taxon>Eukaryota</taxon>
        <taxon>Metazoa</taxon>
        <taxon>Ecdysozoa</taxon>
        <taxon>Arthropoda</taxon>
        <taxon>Hexapoda</taxon>
        <taxon>Insecta</taxon>
        <taxon>Pterygota</taxon>
        <taxon>Neoptera</taxon>
        <taxon>Endopterygota</taxon>
        <taxon>Lepidoptera</taxon>
        <taxon>Glossata</taxon>
        <taxon>Ditrysia</taxon>
        <taxon>Papilionoidea</taxon>
        <taxon>Nymphalidae</taxon>
        <taxon>Satyrinae</taxon>
        <taxon>Satyrini</taxon>
        <taxon>Parargina</taxon>
        <taxon>Pararge</taxon>
    </lineage>
</organism>
<keyword evidence="1" id="KW-0853">WD repeat</keyword>
<name>A0A8S4QRS1_9NEOP</name>
<dbReference type="Proteomes" id="UP000838756">
    <property type="component" value="Unassembled WGS sequence"/>
</dbReference>
<dbReference type="InterPro" id="IPR001680">
    <property type="entry name" value="WD40_rpt"/>
</dbReference>
<sequence>VLLSAGSDGSLHVWRVDPSARVFESIASYSVGSAQGLAPDITCFDFVRSSPLLPASDKAPHDVFVVG</sequence>
<dbReference type="AlphaFoldDB" id="A0A8S4QRS1"/>
<reference evidence="2" key="1">
    <citation type="submission" date="2022-03" db="EMBL/GenBank/DDBJ databases">
        <authorList>
            <person name="Lindestad O."/>
        </authorList>
    </citation>
    <scope>NUCLEOTIDE SEQUENCE</scope>
</reference>
<proteinExistence type="predicted"/>
<dbReference type="EMBL" id="CAKXAJ010011068">
    <property type="protein sequence ID" value="CAH2211744.1"/>
    <property type="molecule type" value="Genomic_DNA"/>
</dbReference>
<keyword evidence="3" id="KW-1185">Reference proteome</keyword>
<evidence type="ECO:0000313" key="3">
    <source>
        <dbReference type="Proteomes" id="UP000838756"/>
    </source>
</evidence>
<comment type="caution">
    <text evidence="2">The sequence shown here is derived from an EMBL/GenBank/DDBJ whole genome shotgun (WGS) entry which is preliminary data.</text>
</comment>